<dbReference type="GO" id="GO:0048040">
    <property type="term" value="F:UDP-glucuronate decarboxylase activity"/>
    <property type="evidence" value="ECO:0007669"/>
    <property type="project" value="UniProtKB-EC"/>
</dbReference>
<organism evidence="6 7">
    <name type="scientific">Rhizobium paknamense</name>
    <dbReference type="NCBI Taxonomy" id="1206817"/>
    <lineage>
        <taxon>Bacteria</taxon>
        <taxon>Pseudomonadati</taxon>
        <taxon>Pseudomonadota</taxon>
        <taxon>Alphaproteobacteria</taxon>
        <taxon>Hyphomicrobiales</taxon>
        <taxon>Rhizobiaceae</taxon>
        <taxon>Rhizobium/Agrobacterium group</taxon>
        <taxon>Rhizobium</taxon>
    </lineage>
</organism>
<dbReference type="Proteomes" id="UP001235269">
    <property type="component" value="Unassembled WGS sequence"/>
</dbReference>
<comment type="cofactor">
    <cofactor evidence="1">
        <name>NAD(+)</name>
        <dbReference type="ChEBI" id="CHEBI:57540"/>
    </cofactor>
</comment>
<dbReference type="SUPFAM" id="SSF51735">
    <property type="entry name" value="NAD(P)-binding Rossmann-fold domains"/>
    <property type="match status" value="1"/>
</dbReference>
<evidence type="ECO:0000256" key="2">
    <source>
        <dbReference type="ARBA" id="ARBA00022793"/>
    </source>
</evidence>
<gene>
    <name evidence="6" type="ORF">QO005_002516</name>
</gene>
<dbReference type="Gene3D" id="3.40.50.720">
    <property type="entry name" value="NAD(P)-binding Rossmann-like Domain"/>
    <property type="match status" value="1"/>
</dbReference>
<dbReference type="EMBL" id="JAUSWH010000007">
    <property type="protein sequence ID" value="MDQ0456175.1"/>
    <property type="molecule type" value="Genomic_DNA"/>
</dbReference>
<evidence type="ECO:0000259" key="5">
    <source>
        <dbReference type="Pfam" id="PF01370"/>
    </source>
</evidence>
<dbReference type="InterPro" id="IPR036291">
    <property type="entry name" value="NAD(P)-bd_dom_sf"/>
</dbReference>
<name>A0ABU0ID71_9HYPH</name>
<evidence type="ECO:0000256" key="3">
    <source>
        <dbReference type="ARBA" id="ARBA00023027"/>
    </source>
</evidence>
<dbReference type="PANTHER" id="PTHR43078:SF6">
    <property type="entry name" value="UDP-GLUCURONIC ACID DECARBOXYLASE 1"/>
    <property type="match status" value="1"/>
</dbReference>
<evidence type="ECO:0000313" key="6">
    <source>
        <dbReference type="EMBL" id="MDQ0456175.1"/>
    </source>
</evidence>
<dbReference type="CDD" id="cd05230">
    <property type="entry name" value="UGD_SDR_e"/>
    <property type="match status" value="1"/>
</dbReference>
<dbReference type="InterPro" id="IPR044516">
    <property type="entry name" value="UXS-like"/>
</dbReference>
<reference evidence="6 7" key="1">
    <citation type="submission" date="2023-07" db="EMBL/GenBank/DDBJ databases">
        <title>Genomic Encyclopedia of Type Strains, Phase IV (KMG-IV): sequencing the most valuable type-strain genomes for metagenomic binning, comparative biology and taxonomic classification.</title>
        <authorList>
            <person name="Goeker M."/>
        </authorList>
    </citation>
    <scope>NUCLEOTIDE SEQUENCE [LARGE SCALE GENOMIC DNA]</scope>
    <source>
        <strain evidence="6 7">DSM 100301</strain>
    </source>
</reference>
<keyword evidence="2" id="KW-0210">Decarboxylase</keyword>
<evidence type="ECO:0000313" key="7">
    <source>
        <dbReference type="Proteomes" id="UP001235269"/>
    </source>
</evidence>
<dbReference type="Pfam" id="PF01370">
    <property type="entry name" value="Epimerase"/>
    <property type="match status" value="1"/>
</dbReference>
<keyword evidence="4 6" id="KW-0456">Lyase</keyword>
<dbReference type="InterPro" id="IPR001509">
    <property type="entry name" value="Epimerase_deHydtase"/>
</dbReference>
<evidence type="ECO:0000256" key="4">
    <source>
        <dbReference type="ARBA" id="ARBA00023239"/>
    </source>
</evidence>
<dbReference type="EC" id="4.1.1.35" evidence="6"/>
<proteinExistence type="predicted"/>
<keyword evidence="3" id="KW-0520">NAD</keyword>
<feature type="domain" description="NAD-dependent epimerase/dehydratase" evidence="5">
    <location>
        <begin position="7"/>
        <end position="241"/>
    </location>
</feature>
<dbReference type="PANTHER" id="PTHR43078">
    <property type="entry name" value="UDP-GLUCURONIC ACID DECARBOXYLASE-RELATED"/>
    <property type="match status" value="1"/>
</dbReference>
<comment type="caution">
    <text evidence="6">The sequence shown here is derived from an EMBL/GenBank/DDBJ whole genome shotgun (WGS) entry which is preliminary data.</text>
</comment>
<evidence type="ECO:0000256" key="1">
    <source>
        <dbReference type="ARBA" id="ARBA00001911"/>
    </source>
</evidence>
<accession>A0ABU0ID71</accession>
<keyword evidence="7" id="KW-1185">Reference proteome</keyword>
<protein>
    <submittedName>
        <fullName evidence="6">UDP-glucuronate decarboxylase</fullName>
        <ecNumber evidence="6">4.1.1.35</ecNumber>
    </submittedName>
</protein>
<sequence length="320" mass="35563">MVDRKRILVTGGAGFLGSYLCGRLLAEGHEVTCLDNLYTGSIDNIRAYLDHPRFRLIQADVIEPQSLSVDRIYNLACAASPIHYQADPIATMRTNVLGALNLLELAVKCNARILQASTSEVYGDPLVHPQSEDYRGNVSITGIRACYDEGKRAAETLFYDYNRMYGTEVRIARIFNTYGPGMRADDGRVVSNFVVQALRGENLTVYGDGLQTRSFCYRDDLVRGLMALMESEEANAIPVNLGNPGEFTMLELASLVLEMTGSRSGLVFQPLPQDDPIQRRPDISRAWSLLGWQPRILLSDGLQPTIRYFAEKIARMAEAA</sequence>
<dbReference type="RefSeq" id="WP_307158373.1">
    <property type="nucleotide sequence ID" value="NZ_JAUSWH010000007.1"/>
</dbReference>